<evidence type="ECO:0000256" key="1">
    <source>
        <dbReference type="ARBA" id="ARBA00008812"/>
    </source>
</evidence>
<gene>
    <name evidence="3" type="ORF">E1757_00470</name>
</gene>
<organism evidence="3 4">
    <name type="scientific">Paenibacillus piri</name>
    <dbReference type="NCBI Taxonomy" id="2547395"/>
    <lineage>
        <taxon>Bacteria</taxon>
        <taxon>Bacillati</taxon>
        <taxon>Bacillota</taxon>
        <taxon>Bacilli</taxon>
        <taxon>Bacillales</taxon>
        <taxon>Paenibacillaceae</taxon>
        <taxon>Paenibacillus</taxon>
    </lineage>
</organism>
<dbReference type="Proteomes" id="UP000295636">
    <property type="component" value="Unassembled WGS sequence"/>
</dbReference>
<dbReference type="OrthoDB" id="9811006at2"/>
<name>A0A4R5KY56_9BACL</name>
<comment type="similarity">
    <text evidence="1">Belongs to the UPF0312 family.</text>
</comment>
<dbReference type="SMART" id="SM00867">
    <property type="entry name" value="YceI"/>
    <property type="match status" value="1"/>
</dbReference>
<proteinExistence type="inferred from homology"/>
<accession>A0A4R5KY56</accession>
<dbReference type="InterPro" id="IPR036761">
    <property type="entry name" value="TTHA0802/YceI-like_sf"/>
</dbReference>
<reference evidence="3 4" key="1">
    <citation type="submission" date="2019-03" db="EMBL/GenBank/DDBJ databases">
        <title>This is whole genome sequence of Paenibacillus sp MS74 strain.</title>
        <authorList>
            <person name="Trinh H.N."/>
        </authorList>
    </citation>
    <scope>NUCLEOTIDE SEQUENCE [LARGE SCALE GENOMIC DNA]</scope>
    <source>
        <strain evidence="3 4">MS74</strain>
    </source>
</reference>
<evidence type="ECO:0000313" key="4">
    <source>
        <dbReference type="Proteomes" id="UP000295636"/>
    </source>
</evidence>
<feature type="domain" description="Lipid/polyisoprenoid-binding YceI-like" evidence="2">
    <location>
        <begin position="5"/>
        <end position="174"/>
    </location>
</feature>
<dbReference type="InterPro" id="IPR007372">
    <property type="entry name" value="Lipid/polyisoprenoid-bd_YceI"/>
</dbReference>
<evidence type="ECO:0000259" key="2">
    <source>
        <dbReference type="SMART" id="SM00867"/>
    </source>
</evidence>
<dbReference type="EMBL" id="SMRT01000001">
    <property type="protein sequence ID" value="TDG00159.1"/>
    <property type="molecule type" value="Genomic_DNA"/>
</dbReference>
<dbReference type="RefSeq" id="WP_133224850.1">
    <property type="nucleotide sequence ID" value="NZ_SMRT01000001.1"/>
</dbReference>
<comment type="caution">
    <text evidence="3">The sequence shown here is derived from an EMBL/GenBank/DDBJ whole genome shotgun (WGS) entry which is preliminary data.</text>
</comment>
<dbReference type="Pfam" id="PF04264">
    <property type="entry name" value="YceI"/>
    <property type="match status" value="1"/>
</dbReference>
<evidence type="ECO:0000313" key="3">
    <source>
        <dbReference type="EMBL" id="TDG00159.1"/>
    </source>
</evidence>
<dbReference type="SUPFAM" id="SSF101874">
    <property type="entry name" value="YceI-like"/>
    <property type="match status" value="1"/>
</dbReference>
<sequence length="178" mass="19729">MAKSKWAVDATHSSIDFTIRHMMIAKVKGTFHTFEAEIEADPNDLTSADVQFAVELASIDTRNNDRDTHLRTADFFDVEKYPKMTFKSNRIVKTDEGEYEVSGDLTLHGVTRPETFSVTFEGSGKDPWGNERAGFSAQGTIKRSDFGLTYNAALETGGVLIADEVKVSLEIEALKQAD</sequence>
<dbReference type="PANTHER" id="PTHR34406">
    <property type="entry name" value="PROTEIN YCEI"/>
    <property type="match status" value="1"/>
</dbReference>
<keyword evidence="4" id="KW-1185">Reference proteome</keyword>
<protein>
    <submittedName>
        <fullName evidence="3">Polyisoprenoid-binding protein</fullName>
    </submittedName>
</protein>
<dbReference type="AlphaFoldDB" id="A0A4R5KY56"/>
<dbReference type="PANTHER" id="PTHR34406:SF1">
    <property type="entry name" value="PROTEIN YCEI"/>
    <property type="match status" value="1"/>
</dbReference>
<dbReference type="Gene3D" id="2.40.128.110">
    <property type="entry name" value="Lipid/polyisoprenoid-binding, YceI-like"/>
    <property type="match status" value="1"/>
</dbReference>